<dbReference type="PANTHER" id="PTHR43383:SF2">
    <property type="entry name" value="AMIDOHYDROLASE 2 FAMILY PROTEIN"/>
    <property type="match status" value="1"/>
</dbReference>
<protein>
    <submittedName>
        <fullName evidence="2">Amidohydrolase</fullName>
    </submittedName>
</protein>
<sequence>MHEATDSPDTVGPPTGPVPRDGPGPAAGPITLPPLVDQHSHGTVDGELGVGSFETHLAAAAGSGAAPAGTTFFDSWTGLAVRRWCPPLLGMEPHCAPVSYLARRRELGAYRAARLLLRGSGIGTFLLESGARDDLSTPDELAAAADGTVLEVVRLEPLAEQVADTSGTVDAFIGNTAEALYAAAQHATAFAMGIAFCDETPPDPREVRRAAARWLALTVRPAPGRAPDPALAQHLLWSAVATGLPVQLHCADPQALSGFLRATAGFGTDLVLLPERPHHRRAAQLAAAFPHVYADAGPRPGETLGEAPFGKLLFSTGARALPELYVTASRLFGQAMARLAEEWVCEGICTRAEAQRIAGLVAAGTARRVYRLDAAGSG</sequence>
<evidence type="ECO:0000256" key="1">
    <source>
        <dbReference type="SAM" id="MobiDB-lite"/>
    </source>
</evidence>
<dbReference type="RefSeq" id="WP_344594495.1">
    <property type="nucleotide sequence ID" value="NZ_BAAASO010000019.1"/>
</dbReference>
<name>A0A4D4L3Y6_STRVO</name>
<comment type="caution">
    <text evidence="2">The sequence shown here is derived from an EMBL/GenBank/DDBJ whole genome shotgun (WGS) entry which is preliminary data.</text>
</comment>
<reference evidence="2 3" key="1">
    <citation type="journal article" date="2020" name="Int. J. Syst. Evol. Microbiol.">
        <title>Reclassification of Streptomyces castelarensis and Streptomyces sporoclivatus as later heterotypic synonyms of Streptomyces antimycoticus.</title>
        <authorList>
            <person name="Komaki H."/>
            <person name="Tamura T."/>
        </authorList>
    </citation>
    <scope>NUCLEOTIDE SEQUENCE [LARGE SCALE GENOMIC DNA]</scope>
    <source>
        <strain evidence="2 3">NBRC 13459</strain>
    </source>
</reference>
<dbReference type="PANTHER" id="PTHR43383">
    <property type="entry name" value="NODULIN 6"/>
    <property type="match status" value="1"/>
</dbReference>
<keyword evidence="2" id="KW-0378">Hydrolase</keyword>
<dbReference type="GO" id="GO:0016787">
    <property type="term" value="F:hydrolase activity"/>
    <property type="evidence" value="ECO:0007669"/>
    <property type="project" value="UniProtKB-KW"/>
</dbReference>
<organism evidence="2 3">
    <name type="scientific">Streptomyces violaceusniger</name>
    <dbReference type="NCBI Taxonomy" id="68280"/>
    <lineage>
        <taxon>Bacteria</taxon>
        <taxon>Bacillati</taxon>
        <taxon>Actinomycetota</taxon>
        <taxon>Actinomycetes</taxon>
        <taxon>Kitasatosporales</taxon>
        <taxon>Streptomycetaceae</taxon>
        <taxon>Streptomyces</taxon>
        <taxon>Streptomyces violaceusniger group</taxon>
    </lineage>
</organism>
<evidence type="ECO:0000313" key="3">
    <source>
        <dbReference type="Proteomes" id="UP000301309"/>
    </source>
</evidence>
<dbReference type="Proteomes" id="UP000301309">
    <property type="component" value="Unassembled WGS sequence"/>
</dbReference>
<proteinExistence type="predicted"/>
<evidence type="ECO:0000313" key="2">
    <source>
        <dbReference type="EMBL" id="GDY52703.1"/>
    </source>
</evidence>
<keyword evidence="3" id="KW-1185">Reference proteome</keyword>
<dbReference type="Gene3D" id="3.20.20.140">
    <property type="entry name" value="Metal-dependent hydrolases"/>
    <property type="match status" value="1"/>
</dbReference>
<feature type="region of interest" description="Disordered" evidence="1">
    <location>
        <begin position="1"/>
        <end position="41"/>
    </location>
</feature>
<gene>
    <name evidence="2" type="ORF">SVIO_033260</name>
</gene>
<dbReference type="AlphaFoldDB" id="A0A4D4L3Y6"/>
<accession>A0A4D4L3Y6</accession>
<dbReference type="EMBL" id="BJHW01000001">
    <property type="protein sequence ID" value="GDY52703.1"/>
    <property type="molecule type" value="Genomic_DNA"/>
</dbReference>